<organism evidence="2">
    <name type="scientific">Chlamydomonas leiostraca</name>
    <dbReference type="NCBI Taxonomy" id="1034604"/>
    <lineage>
        <taxon>Eukaryota</taxon>
        <taxon>Viridiplantae</taxon>
        <taxon>Chlorophyta</taxon>
        <taxon>core chlorophytes</taxon>
        <taxon>Chlorophyceae</taxon>
        <taxon>CS clade</taxon>
        <taxon>Chlamydomonadales</taxon>
        <taxon>Chlamydomonadaceae</taxon>
        <taxon>Chlamydomonas</taxon>
    </lineage>
</organism>
<reference evidence="2" key="1">
    <citation type="submission" date="2021-01" db="EMBL/GenBank/DDBJ databases">
        <authorList>
            <person name="Corre E."/>
            <person name="Pelletier E."/>
            <person name="Niang G."/>
            <person name="Scheremetjew M."/>
            <person name="Finn R."/>
            <person name="Kale V."/>
            <person name="Holt S."/>
            <person name="Cochrane G."/>
            <person name="Meng A."/>
            <person name="Brown T."/>
            <person name="Cohen L."/>
        </authorList>
    </citation>
    <scope>NUCLEOTIDE SEQUENCE</scope>
    <source>
        <strain evidence="2">SAG 11-49</strain>
    </source>
</reference>
<dbReference type="AlphaFoldDB" id="A0A7S0R965"/>
<feature type="compositionally biased region" description="Polar residues" evidence="1">
    <location>
        <begin position="174"/>
        <end position="188"/>
    </location>
</feature>
<sequence length="241" mass="24069">MAGLQAGSHSHRPSTFMGLGGHSHAWHMQLLLGLLLLLGMLLVPGSCRLLINPLTQPLPFPLDACDHDAVSGSASASGSGRGASWASLLRSAVFIPPGDPATTAAASASAAARAAATAAVTGQSTFPSTINTQAAGADTAVSQQQQQQQPHVSHPSGVLLPNPLHKAILASAAASDTQEQPVVTSTNPASTTGDAAATAAKGGKGSLYFGSTAAARAPTRRTLAQAPPVKLCTINPGPNCP</sequence>
<accession>A0A7S0R965</accession>
<feature type="region of interest" description="Disordered" evidence="1">
    <location>
        <begin position="135"/>
        <end position="160"/>
    </location>
</feature>
<feature type="compositionally biased region" description="Low complexity" evidence="1">
    <location>
        <begin position="189"/>
        <end position="201"/>
    </location>
</feature>
<evidence type="ECO:0000313" key="2">
    <source>
        <dbReference type="EMBL" id="CAD8670854.1"/>
    </source>
</evidence>
<protein>
    <submittedName>
        <fullName evidence="2">Uncharacterized protein</fullName>
    </submittedName>
</protein>
<evidence type="ECO:0000256" key="1">
    <source>
        <dbReference type="SAM" id="MobiDB-lite"/>
    </source>
</evidence>
<gene>
    <name evidence="2" type="ORF">CLEI1391_LOCUS4371</name>
</gene>
<proteinExistence type="predicted"/>
<feature type="region of interest" description="Disordered" evidence="1">
    <location>
        <begin position="172"/>
        <end position="202"/>
    </location>
</feature>
<name>A0A7S0R965_9CHLO</name>
<dbReference type="EMBL" id="HBFB01007736">
    <property type="protein sequence ID" value="CAD8670854.1"/>
    <property type="molecule type" value="Transcribed_RNA"/>
</dbReference>